<organism evidence="2 3">
    <name type="scientific">Chondromyces crocatus</name>
    <dbReference type="NCBI Taxonomy" id="52"/>
    <lineage>
        <taxon>Bacteria</taxon>
        <taxon>Pseudomonadati</taxon>
        <taxon>Myxococcota</taxon>
        <taxon>Polyangia</taxon>
        <taxon>Polyangiales</taxon>
        <taxon>Polyangiaceae</taxon>
        <taxon>Chondromyces</taxon>
    </lineage>
</organism>
<dbReference type="Pfam" id="PF13439">
    <property type="entry name" value="Glyco_transf_4"/>
    <property type="match status" value="1"/>
</dbReference>
<dbReference type="PANTHER" id="PTHR45947:SF3">
    <property type="entry name" value="SULFOQUINOVOSYL TRANSFERASE SQD2"/>
    <property type="match status" value="1"/>
</dbReference>
<dbReference type="GO" id="GO:0016757">
    <property type="term" value="F:glycosyltransferase activity"/>
    <property type="evidence" value="ECO:0007669"/>
    <property type="project" value="TreeGrafter"/>
</dbReference>
<dbReference type="AlphaFoldDB" id="A0A0K1EEM8"/>
<dbReference type="PANTHER" id="PTHR45947">
    <property type="entry name" value="SULFOQUINOVOSYL TRANSFERASE SQD2"/>
    <property type="match status" value="1"/>
</dbReference>
<reference evidence="2 3" key="1">
    <citation type="submission" date="2015-07" db="EMBL/GenBank/DDBJ databases">
        <title>Genome analysis of myxobacterium Chondromyces crocatus Cm c5 reveals a high potential for natural compound synthesis and the genetic basis for the loss of fruiting body formation.</title>
        <authorList>
            <person name="Zaburannyi N."/>
            <person name="Bunk B."/>
            <person name="Maier J."/>
            <person name="Overmann J."/>
            <person name="Mueller R."/>
        </authorList>
    </citation>
    <scope>NUCLEOTIDE SEQUENCE [LARGE SCALE GENOMIC DNA]</scope>
    <source>
        <strain evidence="2 3">Cm c5</strain>
    </source>
</reference>
<sequence>MRVLYLAPNIPVPGTHGGSTHVTQVHRALQRRGHEVLLLARTGSTEPGVLPLGTDLFPVYKHLVPAYYFARALAAVRRFAPDVVYERYSAFGLGIAFGRALGIPSVLMTLDRDASPLSFHFAERIVATSDEFIPARYRPKVRLVHWGVDVAGLSPEGAAAVRQRLAPAGERIALYTGSFHRWHGVDALVEVARHWDGPPLVIALVGDGPDRARIERLARSATRARVVSTGRVPHADIGAYLAAADVCVAPYAPARHPLFRVHGMNRDPIKVLEYMALGRPTVTIDIPRLRALFQPEEHVLLYPAEDARALSAQLRRLLDDPALAKKVGDGGAALVRERYSWDHHAEELERIFLEAMRREPVTPP</sequence>
<keyword evidence="3" id="KW-1185">Reference proteome</keyword>
<dbReference type="Gene3D" id="3.40.50.2000">
    <property type="entry name" value="Glycogen Phosphorylase B"/>
    <property type="match status" value="2"/>
</dbReference>
<dbReference type="CDD" id="cd03801">
    <property type="entry name" value="GT4_PimA-like"/>
    <property type="match status" value="1"/>
</dbReference>
<dbReference type="KEGG" id="ccro:CMC5_034560"/>
<evidence type="ECO:0000313" key="2">
    <source>
        <dbReference type="EMBL" id="AKT39309.1"/>
    </source>
</evidence>
<dbReference type="RefSeq" id="WP_050431422.1">
    <property type="nucleotide sequence ID" value="NZ_CP012159.1"/>
</dbReference>
<proteinExistence type="predicted"/>
<evidence type="ECO:0000313" key="3">
    <source>
        <dbReference type="Proteomes" id="UP000067626"/>
    </source>
</evidence>
<protein>
    <recommendedName>
        <fullName evidence="1">Glycosyltransferase subfamily 4-like N-terminal domain-containing protein</fullName>
    </recommendedName>
</protein>
<name>A0A0K1EEM8_CHOCO</name>
<dbReference type="STRING" id="52.CMC5_034560"/>
<feature type="domain" description="Glycosyltransferase subfamily 4-like N-terminal" evidence="1">
    <location>
        <begin position="17"/>
        <end position="108"/>
    </location>
</feature>
<dbReference type="SUPFAM" id="SSF53756">
    <property type="entry name" value="UDP-Glycosyltransferase/glycogen phosphorylase"/>
    <property type="match status" value="1"/>
</dbReference>
<evidence type="ECO:0000259" key="1">
    <source>
        <dbReference type="Pfam" id="PF13439"/>
    </source>
</evidence>
<dbReference type="Proteomes" id="UP000067626">
    <property type="component" value="Chromosome"/>
</dbReference>
<dbReference type="InterPro" id="IPR050194">
    <property type="entry name" value="Glycosyltransferase_grp1"/>
</dbReference>
<dbReference type="EMBL" id="CP012159">
    <property type="protein sequence ID" value="AKT39309.1"/>
    <property type="molecule type" value="Genomic_DNA"/>
</dbReference>
<dbReference type="Pfam" id="PF13692">
    <property type="entry name" value="Glyco_trans_1_4"/>
    <property type="match status" value="1"/>
</dbReference>
<accession>A0A0K1EEM8</accession>
<gene>
    <name evidence="2" type="ORF">CMC5_034560</name>
</gene>
<dbReference type="InterPro" id="IPR028098">
    <property type="entry name" value="Glyco_trans_4-like_N"/>
</dbReference>